<protein>
    <submittedName>
        <fullName evidence="1">Uncharacterized protein</fullName>
    </submittedName>
</protein>
<proteinExistence type="predicted"/>
<dbReference type="AlphaFoldDB" id="A0A3F3HJ17"/>
<dbReference type="Proteomes" id="UP000064514">
    <property type="component" value="Unassembled WGS sequence"/>
</dbReference>
<evidence type="ECO:0000313" key="1">
    <source>
        <dbReference type="EMBL" id="GAP05123.1"/>
    </source>
</evidence>
<sequence length="41" mass="4977">LARAAHVYRQVDDEVVEEMMMTFQHFQEELNDLQQQLLQKN</sequence>
<organism evidence="1">
    <name type="scientific">Fructobacillus tropaeoli</name>
    <dbReference type="NCBI Taxonomy" id="709323"/>
    <lineage>
        <taxon>Bacteria</taxon>
        <taxon>Bacillati</taxon>
        <taxon>Bacillota</taxon>
        <taxon>Bacilli</taxon>
        <taxon>Lactobacillales</taxon>
        <taxon>Lactobacillaceae</taxon>
        <taxon>Fructobacillus</taxon>
    </lineage>
</organism>
<dbReference type="EMBL" id="DF968136">
    <property type="protein sequence ID" value="GAP05123.1"/>
    <property type="molecule type" value="Genomic_DNA"/>
</dbReference>
<feature type="non-terminal residue" evidence="1">
    <location>
        <position position="1"/>
    </location>
</feature>
<gene>
    <name evidence="1" type="ORF">FTRO_0590020</name>
</gene>
<accession>A0A3F3HJ17</accession>
<name>A0A3F3HJ17_9LACO</name>
<reference evidence="1" key="1">
    <citation type="journal article" date="2015" name="BMC Genomics">
        <title>Comparative genomics of Fructobacillus spp. and Leuconostoc spp. reveals niche-specific evolution of Fructobacillus spp.</title>
        <authorList>
            <person name="Endo A."/>
            <person name="Tanizawa Y."/>
            <person name="Tanaka N."/>
            <person name="Maeno S."/>
            <person name="Kumar H."/>
            <person name="Shiwa Y."/>
            <person name="Okada S."/>
            <person name="Yoshikawa H."/>
            <person name="Dicks L."/>
            <person name="Nakagawa J."/>
            <person name="Arita M."/>
        </authorList>
    </citation>
    <scope>NUCLEOTIDE SEQUENCE [LARGE SCALE GENOMIC DNA]</scope>
    <source>
        <strain evidence="1">F214-1</strain>
    </source>
</reference>